<evidence type="ECO:0000256" key="5">
    <source>
        <dbReference type="ARBA" id="ARBA00022843"/>
    </source>
</evidence>
<evidence type="ECO:0000259" key="13">
    <source>
        <dbReference type="PROSITE" id="PS51457"/>
    </source>
</evidence>
<keyword evidence="2" id="KW-0217">Developmental protein</keyword>
<dbReference type="GO" id="GO:0016199">
    <property type="term" value="P:axon midline choice point recognition"/>
    <property type="evidence" value="ECO:0007669"/>
    <property type="project" value="UniProtKB-ARBA"/>
</dbReference>
<accession>A0A2J7QUV3</accession>
<keyword evidence="9" id="KW-0539">Nucleus</keyword>
<dbReference type="AlphaFoldDB" id="A0A2J7QUV3"/>
<keyword evidence="5" id="KW-0832">Ubl conjugation</keyword>
<dbReference type="InParanoid" id="A0A2J7QUV3"/>
<feature type="domain" description="BTB" evidence="12">
    <location>
        <begin position="37"/>
        <end position="102"/>
    </location>
</feature>
<dbReference type="GO" id="GO:0007464">
    <property type="term" value="P:R3/R4 cell fate commitment"/>
    <property type="evidence" value="ECO:0007669"/>
    <property type="project" value="UniProtKB-ARBA"/>
</dbReference>
<dbReference type="Gene3D" id="3.30.710.10">
    <property type="entry name" value="Potassium Channel Kv1.1, Chain A"/>
    <property type="match status" value="1"/>
</dbReference>
<keyword evidence="15" id="KW-1185">Reference proteome</keyword>
<evidence type="ECO:0000256" key="8">
    <source>
        <dbReference type="ARBA" id="ARBA00023163"/>
    </source>
</evidence>
<dbReference type="GO" id="GO:0045467">
    <property type="term" value="P:R7 cell development"/>
    <property type="evidence" value="ECO:0007669"/>
    <property type="project" value="UniProtKB-ARBA"/>
</dbReference>
<comment type="function">
    <text evidence="10">Putative transcription factor required for axon growth and guidance in the central and peripheral nervous systems. Repels CNS axons away from the midline by promoting the expression of the midline repellent sli and its receptor robo.</text>
</comment>
<keyword evidence="7" id="KW-0805">Transcription regulation</keyword>
<dbReference type="PANTHER" id="PTHR23110">
    <property type="entry name" value="BTB DOMAIN TRANSCRIPTION FACTOR"/>
    <property type="match status" value="1"/>
</dbReference>
<feature type="region of interest" description="Disordered" evidence="11">
    <location>
        <begin position="383"/>
        <end position="436"/>
    </location>
</feature>
<evidence type="ECO:0000259" key="12">
    <source>
        <dbReference type="PROSITE" id="PS50097"/>
    </source>
</evidence>
<feature type="compositionally biased region" description="Basic and acidic residues" evidence="11">
    <location>
        <begin position="414"/>
        <end position="424"/>
    </location>
</feature>
<feature type="domain" description="BEN" evidence="13">
    <location>
        <begin position="479"/>
        <end position="587"/>
    </location>
</feature>
<dbReference type="GO" id="GO:0007526">
    <property type="term" value="P:larval somatic muscle development"/>
    <property type="evidence" value="ECO:0007669"/>
    <property type="project" value="UniProtKB-ARBA"/>
</dbReference>
<dbReference type="GO" id="GO:0048813">
    <property type="term" value="P:dendrite morphogenesis"/>
    <property type="evidence" value="ECO:0007669"/>
    <property type="project" value="UniProtKB-ARBA"/>
</dbReference>
<dbReference type="SMART" id="SM00225">
    <property type="entry name" value="BTB"/>
    <property type="match status" value="1"/>
</dbReference>
<dbReference type="PROSITE" id="PS51457">
    <property type="entry name" value="BEN"/>
    <property type="match status" value="1"/>
</dbReference>
<dbReference type="GO" id="GO:0006357">
    <property type="term" value="P:regulation of transcription by RNA polymerase II"/>
    <property type="evidence" value="ECO:0007669"/>
    <property type="project" value="TreeGrafter"/>
</dbReference>
<dbReference type="GO" id="GO:0005634">
    <property type="term" value="C:nucleus"/>
    <property type="evidence" value="ECO:0007669"/>
    <property type="project" value="UniProtKB-SubCell"/>
</dbReference>
<dbReference type="GO" id="GO:0003677">
    <property type="term" value="F:DNA binding"/>
    <property type="evidence" value="ECO:0007669"/>
    <property type="project" value="InterPro"/>
</dbReference>
<dbReference type="InterPro" id="IPR051095">
    <property type="entry name" value="Dros_DevTransReg"/>
</dbReference>
<keyword evidence="8" id="KW-0804">Transcription</keyword>
<dbReference type="PROSITE" id="PS50097">
    <property type="entry name" value="BTB"/>
    <property type="match status" value="1"/>
</dbReference>
<dbReference type="InterPro" id="IPR000210">
    <property type="entry name" value="BTB/POZ_dom"/>
</dbReference>
<name>A0A2J7QUV3_9NEOP</name>
<proteinExistence type="predicted"/>
<dbReference type="OrthoDB" id="8186171at2759"/>
<gene>
    <name evidence="14" type="primary">lolal_2</name>
    <name evidence="14" type="ORF">B7P43_G10096</name>
</gene>
<dbReference type="Pfam" id="PF00651">
    <property type="entry name" value="BTB"/>
    <property type="match status" value="1"/>
</dbReference>
<dbReference type="InterPro" id="IPR018379">
    <property type="entry name" value="BEN_domain"/>
</dbReference>
<evidence type="ECO:0000256" key="6">
    <source>
        <dbReference type="ARBA" id="ARBA00022902"/>
    </source>
</evidence>
<dbReference type="Gene3D" id="1.10.10.2590">
    <property type="entry name" value="BEN domain"/>
    <property type="match status" value="1"/>
</dbReference>
<protein>
    <submittedName>
        <fullName evidence="14">Longitudinals lacking protein-like</fullName>
    </submittedName>
</protein>
<dbReference type="GO" id="GO:0045476">
    <property type="term" value="P:nurse cell apoptotic process"/>
    <property type="evidence" value="ECO:0007669"/>
    <property type="project" value="UniProtKB-ARBA"/>
</dbReference>
<evidence type="ECO:0000256" key="7">
    <source>
        <dbReference type="ARBA" id="ARBA00023015"/>
    </source>
</evidence>
<keyword evidence="6" id="KW-0524">Neurogenesis</keyword>
<evidence type="ECO:0000256" key="1">
    <source>
        <dbReference type="ARBA" id="ARBA00004123"/>
    </source>
</evidence>
<comment type="subcellular location">
    <subcellularLocation>
        <location evidence="1">Nucleus</location>
    </subcellularLocation>
</comment>
<feature type="compositionally biased region" description="Polar residues" evidence="11">
    <location>
        <begin position="143"/>
        <end position="183"/>
    </location>
</feature>
<comment type="caution">
    <text evidence="14">The sequence shown here is derived from an EMBL/GenBank/DDBJ whole genome shotgun (WGS) entry which is preliminary data.</text>
</comment>
<evidence type="ECO:0000256" key="2">
    <source>
        <dbReference type="ARBA" id="ARBA00022473"/>
    </source>
</evidence>
<dbReference type="CDD" id="cd18315">
    <property type="entry name" value="BTB_POZ_BAB-like"/>
    <property type="match status" value="1"/>
</dbReference>
<dbReference type="SUPFAM" id="SSF54695">
    <property type="entry name" value="POZ domain"/>
    <property type="match status" value="1"/>
</dbReference>
<evidence type="ECO:0000313" key="14">
    <source>
        <dbReference type="EMBL" id="PNF32362.1"/>
    </source>
</evidence>
<feature type="region of interest" description="Disordered" evidence="11">
    <location>
        <begin position="263"/>
        <end position="293"/>
    </location>
</feature>
<evidence type="ECO:0000256" key="3">
    <source>
        <dbReference type="ARBA" id="ARBA00022499"/>
    </source>
</evidence>
<keyword evidence="3" id="KW-1017">Isopeptide bond</keyword>
<dbReference type="Proteomes" id="UP000235965">
    <property type="component" value="Unassembled WGS sequence"/>
</dbReference>
<sequence length="601" mass="66608">MEDDSSYSKLQLCLTWNSFTDNIVSSLESSYGDGDFVDVTLACEGESIKAHKLVLSACSQYLKRLLKENPCPHPIIILKDVGLAELKDLLIYMYHGEVRVEQERIAKLLHTAQILEIRGLRDINQKLDQELDSGINETSSLITAASEGSQNQDTSTADEYNGKQQNSVSNNTLTVQRKLLSNSSKKRTALHARSVLKSSVGRKPRPIPMLQSIQQSGKMDGNAVMPMSVDRDEDEGGGEESNNSSLAPDHTVFLDDVRVKEETPDVSEQFEFATNQSSTLDENSSDTDQRGFNNGFANPSMVLTLGGGSLCGGLLAAQMLKRVATRASSNEGVSVVKEAVSLGNIVVNSSVADQAGSATKTQEDSQSDEVTVSLFNAGSQRWKMSSNATAQSLSPSETDKQNQSMSLKPWEVLKLADRNDDRQKTPISSDLSSDKSYENLTENMDLDSLHFWRNNSFHQTSDQQAHRNSKQTMDIEFVRPGEYVQKERRTSSKFQAIEHMLNITPQLRLQMLMCREYKKYTNILLVAMFGRDMLATHSLNGTGTSKPKLDGQKVNHVIDAVMAKFGVDQNHVKEAIRIKLNNEDKLRKRLTQKISIGVGSL</sequence>
<organism evidence="14 15">
    <name type="scientific">Cryptotermes secundus</name>
    <dbReference type="NCBI Taxonomy" id="105785"/>
    <lineage>
        <taxon>Eukaryota</taxon>
        <taxon>Metazoa</taxon>
        <taxon>Ecdysozoa</taxon>
        <taxon>Arthropoda</taxon>
        <taxon>Hexapoda</taxon>
        <taxon>Insecta</taxon>
        <taxon>Pterygota</taxon>
        <taxon>Neoptera</taxon>
        <taxon>Polyneoptera</taxon>
        <taxon>Dictyoptera</taxon>
        <taxon>Blattodea</taxon>
        <taxon>Blattoidea</taxon>
        <taxon>Termitoidae</taxon>
        <taxon>Kalotermitidae</taxon>
        <taxon>Cryptotermitinae</taxon>
        <taxon>Cryptotermes</taxon>
    </lineage>
</organism>
<dbReference type="Pfam" id="PF10523">
    <property type="entry name" value="BEN"/>
    <property type="match status" value="1"/>
</dbReference>
<dbReference type="PANTHER" id="PTHR23110:SF111">
    <property type="entry name" value="LONGITUDINALS LACKING PROTEIN, ISOFORMS F_I_K_T"/>
    <property type="match status" value="1"/>
</dbReference>
<dbReference type="GO" id="GO:0008406">
    <property type="term" value="P:gonad development"/>
    <property type="evidence" value="ECO:0007669"/>
    <property type="project" value="UniProtKB-ARBA"/>
</dbReference>
<evidence type="ECO:0000256" key="11">
    <source>
        <dbReference type="SAM" id="MobiDB-lite"/>
    </source>
</evidence>
<dbReference type="GO" id="GO:0035167">
    <property type="term" value="P:larval lymph gland hemopoiesis"/>
    <property type="evidence" value="ECO:0007669"/>
    <property type="project" value="UniProtKB-ARBA"/>
</dbReference>
<feature type="region of interest" description="Disordered" evidence="11">
    <location>
        <begin position="143"/>
        <end position="250"/>
    </location>
</feature>
<evidence type="ECO:0000256" key="10">
    <source>
        <dbReference type="ARBA" id="ARBA00037382"/>
    </source>
</evidence>
<evidence type="ECO:0000256" key="9">
    <source>
        <dbReference type="ARBA" id="ARBA00023242"/>
    </source>
</evidence>
<keyword evidence="4" id="KW-0221">Differentiation</keyword>
<dbReference type="InterPro" id="IPR011333">
    <property type="entry name" value="SKP1/BTB/POZ_sf"/>
</dbReference>
<reference evidence="14 15" key="1">
    <citation type="submission" date="2017-12" db="EMBL/GenBank/DDBJ databases">
        <title>Hemimetabolous genomes reveal molecular basis of termite eusociality.</title>
        <authorList>
            <person name="Harrison M.C."/>
            <person name="Jongepier E."/>
            <person name="Robertson H.M."/>
            <person name="Arning N."/>
            <person name="Bitard-Feildel T."/>
            <person name="Chao H."/>
            <person name="Childers C.P."/>
            <person name="Dinh H."/>
            <person name="Doddapaneni H."/>
            <person name="Dugan S."/>
            <person name="Gowin J."/>
            <person name="Greiner C."/>
            <person name="Han Y."/>
            <person name="Hu H."/>
            <person name="Hughes D.S.T."/>
            <person name="Huylmans A.-K."/>
            <person name="Kemena C."/>
            <person name="Kremer L.P.M."/>
            <person name="Lee S.L."/>
            <person name="Lopez-Ezquerra A."/>
            <person name="Mallet L."/>
            <person name="Monroy-Kuhn J.M."/>
            <person name="Moser A."/>
            <person name="Murali S.C."/>
            <person name="Muzny D.M."/>
            <person name="Otani S."/>
            <person name="Piulachs M.-D."/>
            <person name="Poelchau M."/>
            <person name="Qu J."/>
            <person name="Schaub F."/>
            <person name="Wada-Katsumata A."/>
            <person name="Worley K.C."/>
            <person name="Xie Q."/>
            <person name="Ylla G."/>
            <person name="Poulsen M."/>
            <person name="Gibbs R.A."/>
            <person name="Schal C."/>
            <person name="Richards S."/>
            <person name="Belles X."/>
            <person name="Korb J."/>
            <person name="Bornberg-Bauer E."/>
        </authorList>
    </citation>
    <scope>NUCLEOTIDE SEQUENCE [LARGE SCALE GENOMIC DNA]</scope>
    <source>
        <tissue evidence="14">Whole body</tissue>
    </source>
</reference>
<dbReference type="EMBL" id="NEVH01010480">
    <property type="protein sequence ID" value="PNF32362.1"/>
    <property type="molecule type" value="Genomic_DNA"/>
</dbReference>
<feature type="compositionally biased region" description="Polar residues" evidence="11">
    <location>
        <begin position="272"/>
        <end position="282"/>
    </location>
</feature>
<feature type="compositionally biased region" description="Polar residues" evidence="11">
    <location>
        <begin position="383"/>
        <end position="406"/>
    </location>
</feature>
<dbReference type="EMBL" id="NEVH01010480">
    <property type="protein sequence ID" value="PNF32360.1"/>
    <property type="molecule type" value="Genomic_DNA"/>
</dbReference>
<evidence type="ECO:0000313" key="15">
    <source>
        <dbReference type="Proteomes" id="UP000235965"/>
    </source>
</evidence>
<evidence type="ECO:0000256" key="4">
    <source>
        <dbReference type="ARBA" id="ARBA00022782"/>
    </source>
</evidence>